<dbReference type="EMBL" id="CM001882">
    <property type="protein sequence ID" value="EOY03596.1"/>
    <property type="molecule type" value="Genomic_DNA"/>
</dbReference>
<reference evidence="1 2" key="1">
    <citation type="journal article" date="2013" name="Genome Biol.">
        <title>The genome sequence of the most widely cultivated cacao type and its use to identify candidate genes regulating pod color.</title>
        <authorList>
            <person name="Motamayor J.C."/>
            <person name="Mockaitis K."/>
            <person name="Schmutz J."/>
            <person name="Haiminen N."/>
            <person name="Iii D.L."/>
            <person name="Cornejo O."/>
            <person name="Findley S.D."/>
            <person name="Zheng P."/>
            <person name="Utro F."/>
            <person name="Royaert S."/>
            <person name="Saski C."/>
            <person name="Jenkins J."/>
            <person name="Podicheti R."/>
            <person name="Zhao M."/>
            <person name="Scheffler B.E."/>
            <person name="Stack J.C."/>
            <person name="Feltus F.A."/>
            <person name="Mustiga G.M."/>
            <person name="Amores F."/>
            <person name="Phillips W."/>
            <person name="Marelli J.P."/>
            <person name="May G.D."/>
            <person name="Shapiro H."/>
            <person name="Ma J."/>
            <person name="Bustamante C.D."/>
            <person name="Schnell R.J."/>
            <person name="Main D."/>
            <person name="Gilbert D."/>
            <person name="Parida L."/>
            <person name="Kuhn D.N."/>
        </authorList>
    </citation>
    <scope>NUCLEOTIDE SEQUENCE [LARGE SCALE GENOMIC DNA]</scope>
    <source>
        <strain evidence="2">cv. Matina 1-6</strain>
    </source>
</reference>
<dbReference type="Gramene" id="EOY03596">
    <property type="protein sequence ID" value="EOY03596"/>
    <property type="gene ID" value="TCM_018697"/>
</dbReference>
<evidence type="ECO:0000313" key="2">
    <source>
        <dbReference type="Proteomes" id="UP000026915"/>
    </source>
</evidence>
<accession>A0A061EF93</accession>
<evidence type="ECO:0000313" key="1">
    <source>
        <dbReference type="EMBL" id="EOY03596.1"/>
    </source>
</evidence>
<proteinExistence type="predicted"/>
<organism evidence="1 2">
    <name type="scientific">Theobroma cacao</name>
    <name type="common">Cacao</name>
    <name type="synonym">Cocoa</name>
    <dbReference type="NCBI Taxonomy" id="3641"/>
    <lineage>
        <taxon>Eukaryota</taxon>
        <taxon>Viridiplantae</taxon>
        <taxon>Streptophyta</taxon>
        <taxon>Embryophyta</taxon>
        <taxon>Tracheophyta</taxon>
        <taxon>Spermatophyta</taxon>
        <taxon>Magnoliopsida</taxon>
        <taxon>eudicotyledons</taxon>
        <taxon>Gunneridae</taxon>
        <taxon>Pentapetalae</taxon>
        <taxon>rosids</taxon>
        <taxon>malvids</taxon>
        <taxon>Malvales</taxon>
        <taxon>Malvaceae</taxon>
        <taxon>Byttnerioideae</taxon>
        <taxon>Theobroma</taxon>
    </lineage>
</organism>
<dbReference type="Proteomes" id="UP000026915">
    <property type="component" value="Chromosome 4"/>
</dbReference>
<dbReference type="InParanoid" id="A0A061EF93"/>
<keyword evidence="2" id="KW-1185">Reference proteome</keyword>
<protein>
    <submittedName>
        <fullName evidence="1">Uncharacterized protein</fullName>
    </submittedName>
</protein>
<gene>
    <name evidence="1" type="ORF">TCM_018697</name>
</gene>
<name>A0A061EF93_THECC</name>
<dbReference type="HOGENOM" id="CLU_2626937_0_0_1"/>
<sequence>MLTNVALWWKEQDLMTGIQNISIDPGKTEYKNVLSDVSLLSANLIGIPHISSNGWCSKSGPFWSEITNFVTLNQKQIA</sequence>
<dbReference type="AlphaFoldDB" id="A0A061EF93"/>